<dbReference type="InterPro" id="IPR036188">
    <property type="entry name" value="FAD/NAD-bd_sf"/>
</dbReference>
<dbReference type="InterPro" id="IPR051691">
    <property type="entry name" value="Metab_Enz_Cyan_OpOx_G3PDH"/>
</dbReference>
<dbReference type="Proteomes" id="UP001501803">
    <property type="component" value="Unassembled WGS sequence"/>
</dbReference>
<reference evidence="4" key="1">
    <citation type="journal article" date="2019" name="Int. J. Syst. Evol. Microbiol.">
        <title>The Global Catalogue of Microorganisms (GCM) 10K type strain sequencing project: providing services to taxonomists for standard genome sequencing and annotation.</title>
        <authorList>
            <consortium name="The Broad Institute Genomics Platform"/>
            <consortium name="The Broad Institute Genome Sequencing Center for Infectious Disease"/>
            <person name="Wu L."/>
            <person name="Ma J."/>
        </authorList>
    </citation>
    <scope>NUCLEOTIDE SEQUENCE [LARGE SCALE GENOMIC DNA]</scope>
    <source>
        <strain evidence="4">JCM 17021</strain>
    </source>
</reference>
<dbReference type="PRINTS" id="PR00469">
    <property type="entry name" value="PNDRDTASEII"/>
</dbReference>
<dbReference type="Gene3D" id="3.50.50.60">
    <property type="entry name" value="FAD/NAD(P)-binding domain"/>
    <property type="match status" value="2"/>
</dbReference>
<keyword evidence="1" id="KW-0560">Oxidoreductase</keyword>
<dbReference type="PRINTS" id="PR00368">
    <property type="entry name" value="FADPNR"/>
</dbReference>
<gene>
    <name evidence="3" type="ORF">GCM10022381_34810</name>
</gene>
<comment type="caution">
    <text evidence="3">The sequence shown here is derived from an EMBL/GenBank/DDBJ whole genome shotgun (WGS) entry which is preliminary data.</text>
</comment>
<dbReference type="SUPFAM" id="SSF51905">
    <property type="entry name" value="FAD/NAD(P)-binding domain"/>
    <property type="match status" value="1"/>
</dbReference>
<protein>
    <submittedName>
        <fullName evidence="3">FAD-dependent oxidoreductase</fullName>
    </submittedName>
</protein>
<evidence type="ECO:0000259" key="2">
    <source>
        <dbReference type="Pfam" id="PF07992"/>
    </source>
</evidence>
<name>A0ABP7KXW8_9MICO</name>
<evidence type="ECO:0000313" key="4">
    <source>
        <dbReference type="Proteomes" id="UP001501803"/>
    </source>
</evidence>
<evidence type="ECO:0000256" key="1">
    <source>
        <dbReference type="ARBA" id="ARBA00023002"/>
    </source>
</evidence>
<keyword evidence="4" id="KW-1185">Reference proteome</keyword>
<dbReference type="RefSeq" id="WP_345069014.1">
    <property type="nucleotide sequence ID" value="NZ_BAABCN010000012.1"/>
</dbReference>
<dbReference type="InterPro" id="IPR023753">
    <property type="entry name" value="FAD/NAD-binding_dom"/>
</dbReference>
<sequence>MSELTLTPDVVVVGGGPAGLTAATELRRQGVADVLVIERESAAGGIPRHSDHTGYGIRDLHRVMPGPAYAQRLVSLANVAGASIWTQSMVTGIDDDLTLSVTSPRGIQQIRPRALVLATGARERPRTARMIPGSRPQGVYTTGQLQNLVHLHHQRPGSRAVIVGAELVSWSSVLTLREAGCTPVLMTSTHDKAEAYSSLSLAGRIALRTPVATHTRVLAIEGKDRVTAVILEDTQTRRVRRIECDTVVLTAEWVPDNELARSAGIEIAPGSLSPRVDASLRTSHSGVFAIGNLVHPVDTADVAALDGRHVALAVRRWLNDASPFAPSVTIHAGQPLRWISPSTLRLDDEAPARGKILAWTDEYIGAPVVEVRQGGRIIGRRRLPWPAAPGRVFRIPFALFKNLDYAAGDVSVTVR</sequence>
<organism evidence="3 4">
    <name type="scientific">Leifsonia kafniensis</name>
    <dbReference type="NCBI Taxonomy" id="475957"/>
    <lineage>
        <taxon>Bacteria</taxon>
        <taxon>Bacillati</taxon>
        <taxon>Actinomycetota</taxon>
        <taxon>Actinomycetes</taxon>
        <taxon>Micrococcales</taxon>
        <taxon>Microbacteriaceae</taxon>
        <taxon>Leifsonia</taxon>
    </lineage>
</organism>
<dbReference type="PANTHER" id="PTHR42949">
    <property type="entry name" value="ANAEROBIC GLYCEROL-3-PHOSPHATE DEHYDROGENASE SUBUNIT B"/>
    <property type="match status" value="1"/>
</dbReference>
<accession>A0ABP7KXW8</accession>
<dbReference type="PANTHER" id="PTHR42949:SF3">
    <property type="entry name" value="ANAEROBIC GLYCEROL-3-PHOSPHATE DEHYDROGENASE SUBUNIT B"/>
    <property type="match status" value="1"/>
</dbReference>
<dbReference type="Pfam" id="PF07992">
    <property type="entry name" value="Pyr_redox_2"/>
    <property type="match status" value="1"/>
</dbReference>
<feature type="domain" description="FAD/NAD(P)-binding" evidence="2">
    <location>
        <begin position="9"/>
        <end position="304"/>
    </location>
</feature>
<evidence type="ECO:0000313" key="3">
    <source>
        <dbReference type="EMBL" id="GAA3889866.1"/>
    </source>
</evidence>
<dbReference type="EMBL" id="BAABCN010000012">
    <property type="protein sequence ID" value="GAA3889866.1"/>
    <property type="molecule type" value="Genomic_DNA"/>
</dbReference>
<proteinExistence type="predicted"/>